<name>A0A5N6NTU9_9ASTR</name>
<sequence>MAAGDTRNGGNTTEQLPPRVEDGTARFSLCYRGTVEDASSVLPPSVQRRFIYGYSRQRHPFDTRLLYGTTASYTNHGRSNGLRGQSSFDSSVDGGNVDNLRRVSSG</sequence>
<feature type="region of interest" description="Disordered" evidence="1">
    <location>
        <begin position="1"/>
        <end position="21"/>
    </location>
</feature>
<accession>A0A5N6NTU9</accession>
<dbReference type="AlphaFoldDB" id="A0A5N6NTU9"/>
<gene>
    <name evidence="2" type="ORF">E3N88_17655</name>
</gene>
<feature type="compositionally biased region" description="Polar residues" evidence="1">
    <location>
        <begin position="74"/>
        <end position="90"/>
    </location>
</feature>
<evidence type="ECO:0000313" key="3">
    <source>
        <dbReference type="Proteomes" id="UP000326396"/>
    </source>
</evidence>
<dbReference type="EMBL" id="SZYD01000009">
    <property type="protein sequence ID" value="KAD5317709.1"/>
    <property type="molecule type" value="Genomic_DNA"/>
</dbReference>
<organism evidence="2 3">
    <name type="scientific">Mikania micrantha</name>
    <name type="common">bitter vine</name>
    <dbReference type="NCBI Taxonomy" id="192012"/>
    <lineage>
        <taxon>Eukaryota</taxon>
        <taxon>Viridiplantae</taxon>
        <taxon>Streptophyta</taxon>
        <taxon>Embryophyta</taxon>
        <taxon>Tracheophyta</taxon>
        <taxon>Spermatophyta</taxon>
        <taxon>Magnoliopsida</taxon>
        <taxon>eudicotyledons</taxon>
        <taxon>Gunneridae</taxon>
        <taxon>Pentapetalae</taxon>
        <taxon>asterids</taxon>
        <taxon>campanulids</taxon>
        <taxon>Asterales</taxon>
        <taxon>Asteraceae</taxon>
        <taxon>Asteroideae</taxon>
        <taxon>Heliantheae alliance</taxon>
        <taxon>Eupatorieae</taxon>
        <taxon>Mikania</taxon>
    </lineage>
</organism>
<proteinExistence type="predicted"/>
<comment type="caution">
    <text evidence="2">The sequence shown here is derived from an EMBL/GenBank/DDBJ whole genome shotgun (WGS) entry which is preliminary data.</text>
</comment>
<reference evidence="2 3" key="1">
    <citation type="submission" date="2019-05" db="EMBL/GenBank/DDBJ databases">
        <title>Mikania micrantha, genome provides insights into the molecular mechanism of rapid growth.</title>
        <authorList>
            <person name="Liu B."/>
        </authorList>
    </citation>
    <scope>NUCLEOTIDE SEQUENCE [LARGE SCALE GENOMIC DNA]</scope>
    <source>
        <strain evidence="2">NLD-2019</strain>
        <tissue evidence="2">Leaf</tissue>
    </source>
</reference>
<dbReference type="Proteomes" id="UP000326396">
    <property type="component" value="Linkage Group LG17"/>
</dbReference>
<keyword evidence="3" id="KW-1185">Reference proteome</keyword>
<protein>
    <submittedName>
        <fullName evidence="2">Uncharacterized protein</fullName>
    </submittedName>
</protein>
<feature type="region of interest" description="Disordered" evidence="1">
    <location>
        <begin position="74"/>
        <end position="106"/>
    </location>
</feature>
<evidence type="ECO:0000313" key="2">
    <source>
        <dbReference type="EMBL" id="KAD5317709.1"/>
    </source>
</evidence>
<evidence type="ECO:0000256" key="1">
    <source>
        <dbReference type="SAM" id="MobiDB-lite"/>
    </source>
</evidence>